<dbReference type="Pfam" id="PF00990">
    <property type="entry name" value="GGDEF"/>
    <property type="match status" value="1"/>
</dbReference>
<evidence type="ECO:0000259" key="2">
    <source>
        <dbReference type="PROSITE" id="PS50887"/>
    </source>
</evidence>
<accession>U3C766</accession>
<keyword evidence="1" id="KW-0812">Transmembrane</keyword>
<sequence>MSVYTRVNLFKTLVLIITALVLSINIYSVKSIKSVSEGFSNRQNEATWYVFQLVKEYANFIMVSQSQPINVAQIKLKYDITWSRFEILINSKISSEFVKAANFKEYFIDEFRKFKDLELSIELLEEGKLTQKDFLKRIRINYDFIIQFINNNFRLQSPAIESNTQKLDSVITIHRWSGMLLILSIFVTGGVFYSDHRRYTRLKYIDQLTGFNNRIALMKFIKEFPDDEQKFKIITVRIRNLNEVNFQYGSEYGDLIIQSAASALKEMTSSKGSSFRSSGAEFIFIFSNESNVAVCLKEKFKETLSEYITVGRIELLLDVVIKYKEGVEISQILENIDRA</sequence>
<comment type="caution">
    <text evidence="3">The sequence shown here is derived from an EMBL/GenBank/DDBJ whole genome shotgun (WGS) entry which is preliminary data.</text>
</comment>
<keyword evidence="4" id="KW-1185">Reference proteome</keyword>
<dbReference type="PROSITE" id="PS50887">
    <property type="entry name" value="GGDEF"/>
    <property type="match status" value="1"/>
</dbReference>
<protein>
    <recommendedName>
        <fullName evidence="2">GGDEF domain-containing protein</fullName>
    </recommendedName>
</protein>
<keyword evidence="1" id="KW-0472">Membrane</keyword>
<dbReference type="Gene3D" id="3.30.70.270">
    <property type="match status" value="1"/>
</dbReference>
<feature type="transmembrane region" description="Helical" evidence="1">
    <location>
        <begin position="173"/>
        <end position="193"/>
    </location>
</feature>
<dbReference type="eggNOG" id="COG2199">
    <property type="taxonomic scope" value="Bacteria"/>
</dbReference>
<reference evidence="3 4" key="1">
    <citation type="submission" date="2013-09" db="EMBL/GenBank/DDBJ databases">
        <title>Whole genome shotgun sequence of Vibrio azureus NBRC 104587.</title>
        <authorList>
            <person name="Isaki S."/>
            <person name="Hosoyama A."/>
            <person name="Numata M."/>
            <person name="Hashimoto M."/>
            <person name="Hosoyama Y."/>
            <person name="Tsuchikane K."/>
            <person name="Noguchi M."/>
            <person name="Hirakata S."/>
            <person name="Ichikawa N."/>
            <person name="Ohji S."/>
            <person name="Yamazoe A."/>
            <person name="Fujita N."/>
        </authorList>
    </citation>
    <scope>NUCLEOTIDE SEQUENCE [LARGE SCALE GENOMIC DNA]</scope>
    <source>
        <strain evidence="3 4">NBRC 104587</strain>
    </source>
</reference>
<name>U3C766_9VIBR</name>
<dbReference type="Proteomes" id="UP000016567">
    <property type="component" value="Unassembled WGS sequence"/>
</dbReference>
<gene>
    <name evidence="3" type="ORF">VAZ01S_008_00250</name>
</gene>
<dbReference type="NCBIfam" id="TIGR00254">
    <property type="entry name" value="GGDEF"/>
    <property type="match status" value="1"/>
</dbReference>
<keyword evidence="1" id="KW-1133">Transmembrane helix</keyword>
<evidence type="ECO:0000313" key="3">
    <source>
        <dbReference type="EMBL" id="GAD74283.1"/>
    </source>
</evidence>
<dbReference type="InterPro" id="IPR029787">
    <property type="entry name" value="Nucleotide_cyclase"/>
</dbReference>
<dbReference type="InterPro" id="IPR043128">
    <property type="entry name" value="Rev_trsase/Diguanyl_cyclase"/>
</dbReference>
<dbReference type="STRING" id="1219077.VAZ01S_008_00250"/>
<evidence type="ECO:0000256" key="1">
    <source>
        <dbReference type="SAM" id="Phobius"/>
    </source>
</evidence>
<dbReference type="InterPro" id="IPR000160">
    <property type="entry name" value="GGDEF_dom"/>
</dbReference>
<feature type="domain" description="GGDEF" evidence="2">
    <location>
        <begin position="229"/>
        <end position="339"/>
    </location>
</feature>
<dbReference type="SUPFAM" id="SSF55073">
    <property type="entry name" value="Nucleotide cyclase"/>
    <property type="match status" value="1"/>
</dbReference>
<dbReference type="SMART" id="SM00267">
    <property type="entry name" value="GGDEF"/>
    <property type="match status" value="1"/>
</dbReference>
<dbReference type="EMBL" id="BATL01000008">
    <property type="protein sequence ID" value="GAD74283.1"/>
    <property type="molecule type" value="Genomic_DNA"/>
</dbReference>
<organism evidence="3 4">
    <name type="scientific">Vibrio azureus NBRC 104587</name>
    <dbReference type="NCBI Taxonomy" id="1219077"/>
    <lineage>
        <taxon>Bacteria</taxon>
        <taxon>Pseudomonadati</taxon>
        <taxon>Pseudomonadota</taxon>
        <taxon>Gammaproteobacteria</taxon>
        <taxon>Vibrionales</taxon>
        <taxon>Vibrionaceae</taxon>
        <taxon>Vibrio</taxon>
    </lineage>
</organism>
<dbReference type="AlphaFoldDB" id="U3C766"/>
<proteinExistence type="predicted"/>
<evidence type="ECO:0000313" key="4">
    <source>
        <dbReference type="Proteomes" id="UP000016567"/>
    </source>
</evidence>
<dbReference type="RefSeq" id="WP_021708063.1">
    <property type="nucleotide sequence ID" value="NZ_BATL01000008.1"/>
</dbReference>